<name>A0A4R0R6Z9_9APHY</name>
<evidence type="ECO:0000256" key="1">
    <source>
        <dbReference type="SAM" id="MobiDB-lite"/>
    </source>
</evidence>
<evidence type="ECO:0000313" key="2">
    <source>
        <dbReference type="EMBL" id="TCD63242.1"/>
    </source>
</evidence>
<evidence type="ECO:0000313" key="3">
    <source>
        <dbReference type="Proteomes" id="UP000292702"/>
    </source>
</evidence>
<accession>A0A4R0R6Z9</accession>
<keyword evidence="3" id="KW-1185">Reference proteome</keyword>
<dbReference type="OrthoDB" id="2747179at2759"/>
<reference evidence="2 3" key="1">
    <citation type="submission" date="2018-11" db="EMBL/GenBank/DDBJ databases">
        <title>Genome assembly of Steccherinum ochraceum LE-BIN_3174, the white-rot fungus of the Steccherinaceae family (The Residual Polyporoid clade, Polyporales, Basidiomycota).</title>
        <authorList>
            <person name="Fedorova T.V."/>
            <person name="Glazunova O.A."/>
            <person name="Landesman E.O."/>
            <person name="Moiseenko K.V."/>
            <person name="Psurtseva N.V."/>
            <person name="Savinova O.S."/>
            <person name="Shakhova N.V."/>
            <person name="Tyazhelova T.V."/>
            <person name="Vasina D.V."/>
        </authorList>
    </citation>
    <scope>NUCLEOTIDE SEQUENCE [LARGE SCALE GENOMIC DNA]</scope>
    <source>
        <strain evidence="2 3">LE-BIN_3174</strain>
    </source>
</reference>
<protein>
    <submittedName>
        <fullName evidence="2">Uncharacterized protein</fullName>
    </submittedName>
</protein>
<feature type="compositionally biased region" description="Basic and acidic residues" evidence="1">
    <location>
        <begin position="15"/>
        <end position="28"/>
    </location>
</feature>
<sequence length="210" mass="23159">MALPFVISASSSPEPDLRTDEFHVDVVHPSEAPSTQILPPQPDDSEQEQSSFVAYQSPLSEFPLLRPRTSQVVSSHLQHAVYAEPTQGSGFYVANTLINFRPLRLASAAKWLSDPGARICCLELNLRVCPPLHTSRLLTFIYTALPSTLVLSRFVDHEIAQFLCSVLPQSSHIDVLKLQEALKEARQRTSNTTVSLETRAAEALASLGIR</sequence>
<comment type="caution">
    <text evidence="2">The sequence shown here is derived from an EMBL/GenBank/DDBJ whole genome shotgun (WGS) entry which is preliminary data.</text>
</comment>
<dbReference type="EMBL" id="RWJN01000312">
    <property type="protein sequence ID" value="TCD63242.1"/>
    <property type="molecule type" value="Genomic_DNA"/>
</dbReference>
<feature type="region of interest" description="Disordered" evidence="1">
    <location>
        <begin position="1"/>
        <end position="50"/>
    </location>
</feature>
<dbReference type="AlphaFoldDB" id="A0A4R0R6Z9"/>
<organism evidence="2 3">
    <name type="scientific">Steccherinum ochraceum</name>
    <dbReference type="NCBI Taxonomy" id="92696"/>
    <lineage>
        <taxon>Eukaryota</taxon>
        <taxon>Fungi</taxon>
        <taxon>Dikarya</taxon>
        <taxon>Basidiomycota</taxon>
        <taxon>Agaricomycotina</taxon>
        <taxon>Agaricomycetes</taxon>
        <taxon>Polyporales</taxon>
        <taxon>Steccherinaceae</taxon>
        <taxon>Steccherinum</taxon>
    </lineage>
</organism>
<dbReference type="Proteomes" id="UP000292702">
    <property type="component" value="Unassembled WGS sequence"/>
</dbReference>
<gene>
    <name evidence="2" type="ORF">EIP91_005798</name>
</gene>
<proteinExistence type="predicted"/>